<feature type="transmembrane region" description="Helical" evidence="1">
    <location>
        <begin position="12"/>
        <end position="40"/>
    </location>
</feature>
<keyword evidence="1" id="KW-0812">Transmembrane</keyword>
<dbReference type="RefSeq" id="WP_256944790.1">
    <property type="nucleotide sequence ID" value="NZ_JANHNZ010000002.1"/>
</dbReference>
<reference evidence="2" key="3">
    <citation type="journal article" date="2023" name="Microbiol. Resour. Announc.">
        <title>Draft Genome Sequence of Granulicatella sp. Strain S8, Isolated from a Marine Fish, Seriola quinqueradiata.</title>
        <authorList>
            <person name="Lee M."/>
            <person name="Farooq A."/>
            <person name="Jeong J.B."/>
            <person name="Jung M.Y."/>
        </authorList>
    </citation>
    <scope>NUCLEOTIDE SEQUENCE</scope>
    <source>
        <strain evidence="2">S8</strain>
    </source>
</reference>
<dbReference type="PANTHER" id="PTHR37309">
    <property type="entry name" value="SLR0284 PROTEIN"/>
    <property type="match status" value="1"/>
</dbReference>
<name>A0ABT1WMD2_9LACT</name>
<dbReference type="EMBL" id="JANHNZ010000002">
    <property type="protein sequence ID" value="MCQ9209684.1"/>
    <property type="molecule type" value="Genomic_DNA"/>
</dbReference>
<feature type="transmembrane region" description="Helical" evidence="1">
    <location>
        <begin position="46"/>
        <end position="71"/>
    </location>
</feature>
<sequence length="114" mass="12657">MGKKIIINTIGFILIATLVPSFHVSGWVTALIASVVLAILNLLVKPILLLLTLPINFLTFGLFSFIINAFMLSLTSFFMGSSFYITSFGMTIVVSILLTIFQQFVEQFTEPRGY</sequence>
<dbReference type="Pfam" id="PF04020">
    <property type="entry name" value="Phage_holin_4_2"/>
    <property type="match status" value="1"/>
</dbReference>
<gene>
    <name evidence="2" type="ORF">NPA36_03890</name>
</gene>
<feature type="transmembrane region" description="Helical" evidence="1">
    <location>
        <begin position="83"/>
        <end position="105"/>
    </location>
</feature>
<evidence type="ECO:0000313" key="3">
    <source>
        <dbReference type="Proteomes" id="UP001059480"/>
    </source>
</evidence>
<keyword evidence="3" id="KW-1185">Reference proteome</keyword>
<keyword evidence="1" id="KW-0472">Membrane</keyword>
<protein>
    <submittedName>
        <fullName evidence="2">Phage holin family protein</fullName>
    </submittedName>
</protein>
<dbReference type="PANTHER" id="PTHR37309:SF1">
    <property type="entry name" value="SLR0284 PROTEIN"/>
    <property type="match status" value="1"/>
</dbReference>
<organism evidence="2 3">
    <name type="scientific">Granulicatella seriolae</name>
    <dbReference type="NCBI Taxonomy" id="2967226"/>
    <lineage>
        <taxon>Bacteria</taxon>
        <taxon>Bacillati</taxon>
        <taxon>Bacillota</taxon>
        <taxon>Bacilli</taxon>
        <taxon>Lactobacillales</taxon>
        <taxon>Carnobacteriaceae</taxon>
        <taxon>Granulicatella</taxon>
    </lineage>
</organism>
<comment type="caution">
    <text evidence="2">The sequence shown here is derived from an EMBL/GenBank/DDBJ whole genome shotgun (WGS) entry which is preliminary data.</text>
</comment>
<reference evidence="2" key="1">
    <citation type="submission" date="2022-07" db="EMBL/GenBank/DDBJ databases">
        <authorList>
            <person name="Jung M.-Y."/>
            <person name="Lee M."/>
        </authorList>
    </citation>
    <scope>NUCLEOTIDE SEQUENCE</scope>
    <source>
        <strain evidence="2">S8</strain>
    </source>
</reference>
<accession>A0ABT1WMD2</accession>
<dbReference type="Proteomes" id="UP001059480">
    <property type="component" value="Unassembled WGS sequence"/>
</dbReference>
<dbReference type="InterPro" id="IPR007165">
    <property type="entry name" value="Phage_holin_4_2"/>
</dbReference>
<evidence type="ECO:0000256" key="1">
    <source>
        <dbReference type="SAM" id="Phobius"/>
    </source>
</evidence>
<evidence type="ECO:0000313" key="2">
    <source>
        <dbReference type="EMBL" id="MCQ9209684.1"/>
    </source>
</evidence>
<proteinExistence type="predicted"/>
<keyword evidence="1" id="KW-1133">Transmembrane helix</keyword>
<reference evidence="2" key="2">
    <citation type="journal article" date="2023" name="Curr. Microbiol.">
        <title>Granulicatella seriolae sp. nov., a Novel Facultative Anaerobe Isolated from Yellowtail Marine Fish.</title>
        <authorList>
            <person name="Lee M."/>
            <person name="Choi Y.J."/>
            <person name="Farooq A."/>
            <person name="Jeong J.B."/>
            <person name="Jung M.Y."/>
        </authorList>
    </citation>
    <scope>NUCLEOTIDE SEQUENCE</scope>
    <source>
        <strain evidence="2">S8</strain>
    </source>
</reference>